<name>A0A336LLD0_CULSO</name>
<dbReference type="InterPro" id="IPR039499">
    <property type="entry name" value="LURA1/LRA25"/>
</dbReference>
<evidence type="ECO:0000256" key="2">
    <source>
        <dbReference type="SAM" id="MobiDB-lite"/>
    </source>
</evidence>
<feature type="compositionally biased region" description="Polar residues" evidence="2">
    <location>
        <begin position="350"/>
        <end position="360"/>
    </location>
</feature>
<feature type="compositionally biased region" description="Polar residues" evidence="2">
    <location>
        <begin position="143"/>
        <end position="155"/>
    </location>
</feature>
<feature type="region of interest" description="Disordered" evidence="2">
    <location>
        <begin position="488"/>
        <end position="554"/>
    </location>
</feature>
<feature type="compositionally biased region" description="Low complexity" evidence="2">
    <location>
        <begin position="233"/>
        <end position="255"/>
    </location>
</feature>
<dbReference type="AlphaFoldDB" id="A0A336LLD0"/>
<feature type="region of interest" description="Disordered" evidence="2">
    <location>
        <begin position="1"/>
        <end position="84"/>
    </location>
</feature>
<proteinExistence type="inferred from homology"/>
<organism evidence="3">
    <name type="scientific">Culicoides sonorensis</name>
    <name type="common">Biting midge</name>
    <dbReference type="NCBI Taxonomy" id="179676"/>
    <lineage>
        <taxon>Eukaryota</taxon>
        <taxon>Metazoa</taxon>
        <taxon>Ecdysozoa</taxon>
        <taxon>Arthropoda</taxon>
        <taxon>Hexapoda</taxon>
        <taxon>Insecta</taxon>
        <taxon>Pterygota</taxon>
        <taxon>Neoptera</taxon>
        <taxon>Endopterygota</taxon>
        <taxon>Diptera</taxon>
        <taxon>Nematocera</taxon>
        <taxon>Chironomoidea</taxon>
        <taxon>Ceratopogonidae</taxon>
        <taxon>Ceratopogoninae</taxon>
        <taxon>Culicoides</taxon>
        <taxon>Monoculicoides</taxon>
    </lineage>
</organism>
<gene>
    <name evidence="3" type="primary">CSON001325</name>
</gene>
<evidence type="ECO:0000256" key="1">
    <source>
        <dbReference type="ARBA" id="ARBA00038125"/>
    </source>
</evidence>
<comment type="similarity">
    <text evidence="1">Belongs to the FAM89 family.</text>
</comment>
<sequence length="554" mass="61109">MSSTKKVGPPVPPRLTASQVASALSKSRSCSPSVVQSPLKNGRTVIYKSSSMDEKTSSFSNQNEKKNQVSEISRAQPPIPKPRLISPVHTLTNNNNNSSINLQHHHQTNVIMENNSDLNRVSLKDSSIEVKSNMKSVDLIKNESVNKSQTANNDHASSENNIESEANNEKASVINYVAENITTMDSQMIEFTNQFMNEMVESMTKSKLPLNKKMPLRPEPEGKEEQNNREGSDSSASDSYLSACSTQNNSTSSSSVEKSLEEQLYEKKSIFSEMLISEMIAIHPPALSTTPNKVITTTLQQSQCAIHDDISPNSTIDSSPNSHSTPKSNEILASLKSNRDRHPSFSSSSNDVSPQGTQRSPRIRTSDWIEVSDTGKEVVMSSCHISLEDSGMEDEERLEETSSGVGDSWDSFKNSDESLSGFQVAQTQVNANLNKSEENEQSTSTLDTQLATLRREMYGLRQLDLSLLSQLWTLNESIQEFRTIVQEQEALSPPSPSNSGSELPSSEDESPVKATPVQQLPQNHRKKIANRVRAPPPLPPDRDSSIRSTQLRSS</sequence>
<reference evidence="3" key="1">
    <citation type="submission" date="2018-07" db="EMBL/GenBank/DDBJ databases">
        <authorList>
            <person name="Quirk P.G."/>
            <person name="Krulwich T.A."/>
        </authorList>
    </citation>
    <scope>NUCLEOTIDE SEQUENCE</scope>
</reference>
<dbReference type="Pfam" id="PF14854">
    <property type="entry name" value="LURAP"/>
    <property type="match status" value="1"/>
</dbReference>
<accession>A0A336LLD0</accession>
<dbReference type="PANTHER" id="PTHR46949">
    <property type="entry name" value="LEUCINE REPEAT ADAPTER PROTEIN 25"/>
    <property type="match status" value="1"/>
</dbReference>
<evidence type="ECO:0000313" key="3">
    <source>
        <dbReference type="EMBL" id="SSX17561.1"/>
    </source>
</evidence>
<protein>
    <submittedName>
        <fullName evidence="3">CSON001325 protein</fullName>
    </submittedName>
</protein>
<dbReference type="PANTHER" id="PTHR46949:SF1">
    <property type="entry name" value="AT07979P2"/>
    <property type="match status" value="1"/>
</dbReference>
<feature type="region of interest" description="Disordered" evidence="2">
    <location>
        <begin position="141"/>
        <end position="166"/>
    </location>
</feature>
<feature type="compositionally biased region" description="Polar residues" evidence="2">
    <location>
        <begin position="16"/>
        <end position="39"/>
    </location>
</feature>
<feature type="region of interest" description="Disordered" evidence="2">
    <location>
        <begin position="387"/>
        <end position="412"/>
    </location>
</feature>
<feature type="region of interest" description="Disordered" evidence="2">
    <location>
        <begin position="337"/>
        <end position="371"/>
    </location>
</feature>
<feature type="compositionally biased region" description="Basic and acidic residues" evidence="2">
    <location>
        <begin position="216"/>
        <end position="232"/>
    </location>
</feature>
<feature type="region of interest" description="Disordered" evidence="2">
    <location>
        <begin position="204"/>
        <end position="256"/>
    </location>
</feature>
<dbReference type="VEuPathDB" id="VectorBase:CSON001325"/>
<feature type="compositionally biased region" description="Polar residues" evidence="2">
    <location>
        <begin position="311"/>
        <end position="328"/>
    </location>
</feature>
<dbReference type="EMBL" id="UFQT01000011">
    <property type="protein sequence ID" value="SSX17561.1"/>
    <property type="molecule type" value="Genomic_DNA"/>
</dbReference>
<feature type="region of interest" description="Disordered" evidence="2">
    <location>
        <begin position="309"/>
        <end position="328"/>
    </location>
</feature>